<dbReference type="Pfam" id="PF07715">
    <property type="entry name" value="Plug"/>
    <property type="match status" value="1"/>
</dbReference>
<keyword evidence="7" id="KW-0675">Receptor</keyword>
<dbReference type="SUPFAM" id="SSF56935">
    <property type="entry name" value="Porins"/>
    <property type="match status" value="1"/>
</dbReference>
<dbReference type="PANTHER" id="PTHR40980">
    <property type="entry name" value="PLUG DOMAIN-CONTAINING PROTEIN"/>
    <property type="match status" value="1"/>
</dbReference>
<keyword evidence="4" id="KW-0998">Cell outer membrane</keyword>
<dbReference type="InterPro" id="IPR036942">
    <property type="entry name" value="Beta-barrel_TonB_sf"/>
</dbReference>
<dbReference type="NCBIfam" id="TIGR01782">
    <property type="entry name" value="TonB-Xanth-Caul"/>
    <property type="match status" value="1"/>
</dbReference>
<dbReference type="InterPro" id="IPR037066">
    <property type="entry name" value="Plug_dom_sf"/>
</dbReference>
<comment type="subcellular location">
    <subcellularLocation>
        <location evidence="1">Cell outer membrane</location>
    </subcellularLocation>
</comment>
<accession>A0ABT2A0Z9</accession>
<dbReference type="InterPro" id="IPR012910">
    <property type="entry name" value="Plug_dom"/>
</dbReference>
<comment type="caution">
    <text evidence="7">The sequence shown here is derived from an EMBL/GenBank/DDBJ whole genome shotgun (WGS) entry which is preliminary data.</text>
</comment>
<keyword evidence="5" id="KW-0732">Signal</keyword>
<dbReference type="RefSeq" id="WP_258843698.1">
    <property type="nucleotide sequence ID" value="NZ_JANUGX010000001.1"/>
</dbReference>
<feature type="domain" description="TonB-dependent receptor plug" evidence="6">
    <location>
        <begin position="66"/>
        <end position="166"/>
    </location>
</feature>
<feature type="signal peptide" evidence="5">
    <location>
        <begin position="1"/>
        <end position="34"/>
    </location>
</feature>
<dbReference type="PANTHER" id="PTHR40980:SF3">
    <property type="entry name" value="TONB-DEPENDENT RECEPTOR-LIKE BETA-BARREL DOMAIN-CONTAINING PROTEIN"/>
    <property type="match status" value="1"/>
</dbReference>
<dbReference type="Gene3D" id="2.170.130.10">
    <property type="entry name" value="TonB-dependent receptor, plug domain"/>
    <property type="match status" value="1"/>
</dbReference>
<name>A0ABT2A0Z9_9BURK</name>
<evidence type="ECO:0000256" key="4">
    <source>
        <dbReference type="ARBA" id="ARBA00023237"/>
    </source>
</evidence>
<evidence type="ECO:0000313" key="8">
    <source>
        <dbReference type="Proteomes" id="UP001205560"/>
    </source>
</evidence>
<protein>
    <submittedName>
        <fullName evidence="7">TonB-dependent receptor</fullName>
    </submittedName>
</protein>
<dbReference type="EMBL" id="JANUGX010000001">
    <property type="protein sequence ID" value="MCS0587861.1"/>
    <property type="molecule type" value="Genomic_DNA"/>
</dbReference>
<dbReference type="Gene3D" id="2.40.170.20">
    <property type="entry name" value="TonB-dependent receptor, beta-barrel domain"/>
    <property type="match status" value="1"/>
</dbReference>
<keyword evidence="3" id="KW-0472">Membrane</keyword>
<comment type="similarity">
    <text evidence="2">Belongs to the TonB-dependent receptor family.</text>
</comment>
<keyword evidence="8" id="KW-1185">Reference proteome</keyword>
<proteinExistence type="inferred from homology"/>
<evidence type="ECO:0000256" key="5">
    <source>
        <dbReference type="SAM" id="SignalP"/>
    </source>
</evidence>
<dbReference type="CDD" id="cd01347">
    <property type="entry name" value="ligand_gated_channel"/>
    <property type="match status" value="1"/>
</dbReference>
<evidence type="ECO:0000259" key="6">
    <source>
        <dbReference type="Pfam" id="PF07715"/>
    </source>
</evidence>
<feature type="chain" id="PRO_5045720762" evidence="5">
    <location>
        <begin position="35"/>
        <end position="911"/>
    </location>
</feature>
<dbReference type="InterPro" id="IPR010104">
    <property type="entry name" value="TonB_rcpt_bac"/>
</dbReference>
<evidence type="ECO:0000256" key="1">
    <source>
        <dbReference type="ARBA" id="ARBA00004442"/>
    </source>
</evidence>
<evidence type="ECO:0000256" key="2">
    <source>
        <dbReference type="ARBA" id="ARBA00009810"/>
    </source>
</evidence>
<reference evidence="7 8" key="1">
    <citation type="submission" date="2022-08" db="EMBL/GenBank/DDBJ databases">
        <title>Reclassification of Massilia species as members of the genera Telluria, Duganella, Pseudoduganella, Mokoshia gen. nov. and Zemynaea gen. nov. using orthogonal and non-orthogonal genome-based approaches.</title>
        <authorList>
            <person name="Bowman J.P."/>
        </authorList>
    </citation>
    <scope>NUCLEOTIDE SEQUENCE [LARGE SCALE GENOMIC DNA]</scope>
    <source>
        <strain evidence="7 8">LMG 28164</strain>
    </source>
</reference>
<evidence type="ECO:0000313" key="7">
    <source>
        <dbReference type="EMBL" id="MCS0587861.1"/>
    </source>
</evidence>
<evidence type="ECO:0000256" key="3">
    <source>
        <dbReference type="ARBA" id="ARBA00023136"/>
    </source>
</evidence>
<gene>
    <name evidence="7" type="ORF">NX782_01415</name>
</gene>
<sequence length="911" mass="98960">MTNSHTGRPARHPLSITPIAAACAALLWSGAATAQDGAQATPQGGEPSQVVVTGIRGSIESSIAIKKDSDNIVEAITAEDIGKLPDTSIAESIARLPGLTAQRVAGRAQVISLRGLAPDFGVTLLNGREQTSTSNDRSAEFDQYPSELLGGVTVYKTPDASMTAAGLSGTIDLRTVRPLDRRGRTIAVNLRGEHNSNGKLNNGWSDNGGRVSISYIDQFLNNTLGVAIGYAHLDSPGQQKEYKSWWWGDNNKLPAGNEDVTALKGAEVTATSRQQKRDGLMAVIDYKPNRELRSIVDLYYSQFDQKEVMRGMMWNSADTVSYLNPQIQTIGGSRLLTGGSIVNLEPIVRNDYNTRKDNLFAGGWNLDLKLADRWSANGDLSYSSAKRKEMTSETYAGLGRAGSGAADNNFGFQIPVGAGLPTFTPSRDFTDPGIIKLVDVGGWGHDATQHHPIVEDTLGNVKLNVRRELDANSFGPVRDFQAGLSYSKREKSHEEVSQRFALKNERALTTVPANLIQPTTSLAWAGIPGVLTFDSLSALNQFYDKMPLDTDVAQQDWAVREKQTVGFVRVGLDTELGKVPVRGNAGVQYVHVNQEADGKTNNGGVITDLHGGASYHDILPSLNLNFDLGNYVGDTYLRFGAAKTVARPRMSDMRAGIGAGVDATTRMWNGGGGNPKLEPWRANSYDLSLEHYIGKGSYVSAAYFFKDLKNYIYNRQQEFDYTGFPNSSTVIPIQNIGTINQPANGQGGFVRGIELTASMQLNVLWQRLDGFGVQASASGTESSIHPNGPGTTEKLPGLSGVVANLTAFYEKNGFSARISERYRSAFRGEVTGLFAQRSFSEIRAERQIDVQIGYEFQDGPFKNLGLLVQANNLHNQPYQTTQGSPFASGAYAPERYTTYGRQILFGLNYKL</sequence>
<organism evidence="7 8">
    <name type="scientific">Massilia norwichensis</name>
    <dbReference type="NCBI Taxonomy" id="1442366"/>
    <lineage>
        <taxon>Bacteria</taxon>
        <taxon>Pseudomonadati</taxon>
        <taxon>Pseudomonadota</taxon>
        <taxon>Betaproteobacteria</taxon>
        <taxon>Burkholderiales</taxon>
        <taxon>Oxalobacteraceae</taxon>
        <taxon>Telluria group</taxon>
        <taxon>Massilia</taxon>
    </lineage>
</organism>
<dbReference type="Proteomes" id="UP001205560">
    <property type="component" value="Unassembled WGS sequence"/>
</dbReference>